<keyword evidence="3" id="KW-1185">Reference proteome</keyword>
<reference evidence="2 3" key="1">
    <citation type="submission" date="2019-08" db="EMBL/GenBank/DDBJ databases">
        <title>Draft genome sequence of Lysobacter sp. UKS-15.</title>
        <authorList>
            <person name="Im W.-T."/>
        </authorList>
    </citation>
    <scope>NUCLEOTIDE SEQUENCE [LARGE SCALE GENOMIC DNA]</scope>
    <source>
        <strain evidence="2 3">UKS-15</strain>
    </source>
</reference>
<protein>
    <submittedName>
        <fullName evidence="2">Host attachment protein</fullName>
    </submittedName>
</protein>
<dbReference type="RefSeq" id="WP_149352487.1">
    <property type="nucleotide sequence ID" value="NZ_VTRV01000048.1"/>
</dbReference>
<organism evidence="2 3">
    <name type="scientific">Cognatilysobacter lacus</name>
    <dbReference type="NCBI Taxonomy" id="1643323"/>
    <lineage>
        <taxon>Bacteria</taxon>
        <taxon>Pseudomonadati</taxon>
        <taxon>Pseudomonadota</taxon>
        <taxon>Gammaproteobacteria</taxon>
        <taxon>Lysobacterales</taxon>
        <taxon>Lysobacteraceae</taxon>
        <taxon>Cognatilysobacter</taxon>
    </lineage>
</organism>
<dbReference type="EMBL" id="VTRV01000048">
    <property type="protein sequence ID" value="TZF90199.1"/>
    <property type="molecule type" value="Genomic_DNA"/>
</dbReference>
<feature type="compositionally biased region" description="Polar residues" evidence="1">
    <location>
        <begin position="48"/>
        <end position="59"/>
    </location>
</feature>
<gene>
    <name evidence="2" type="ORF">FW784_06200</name>
</gene>
<dbReference type="Proteomes" id="UP000323164">
    <property type="component" value="Unassembled WGS sequence"/>
</dbReference>
<sequence length="131" mass="14281">MQNIPTGTLVIVADGTKARMFHTEGQGAEMTLRQHDTLDAADIPLQGPSGSAPTQQTPQKNDERTFAKHIANKLNDGALKHEYAHLVIIADPQTLGELRPQLHKETQDRVVGELAKTLTNAPIADIQHALH</sequence>
<proteinExistence type="predicted"/>
<evidence type="ECO:0000256" key="1">
    <source>
        <dbReference type="SAM" id="MobiDB-lite"/>
    </source>
</evidence>
<evidence type="ECO:0000313" key="2">
    <source>
        <dbReference type="EMBL" id="TZF90199.1"/>
    </source>
</evidence>
<dbReference type="InterPro" id="IPR041374">
    <property type="entry name" value="BaeRF_family12"/>
</dbReference>
<comment type="caution">
    <text evidence="2">The sequence shown here is derived from an EMBL/GenBank/DDBJ whole genome shotgun (WGS) entry which is preliminary data.</text>
</comment>
<feature type="region of interest" description="Disordered" evidence="1">
    <location>
        <begin position="35"/>
        <end position="62"/>
    </location>
</feature>
<dbReference type="AlphaFoldDB" id="A0A5D8Z622"/>
<dbReference type="OrthoDB" id="9812459at2"/>
<name>A0A5D8Z622_9GAMM</name>
<accession>A0A5D8Z622</accession>
<evidence type="ECO:0000313" key="3">
    <source>
        <dbReference type="Proteomes" id="UP000323164"/>
    </source>
</evidence>
<dbReference type="Pfam" id="PF18856">
    <property type="entry name" value="baeRF_family12"/>
    <property type="match status" value="1"/>
</dbReference>